<evidence type="ECO:0000256" key="2">
    <source>
        <dbReference type="ARBA" id="ARBA00023004"/>
    </source>
</evidence>
<sequence>MSTEVTSLTELAGDLAGTYRRTRSSGEQVDPAVADADLAAVLRDGYVILPDLLTAAELDEIRESVGPLLDLPGRNGFEGHATQRVYSVLNKTRSCDRIADHPRVLALLDRLFMPNYLLSMLQVIKILPGEQAQMLHTDDGFYPLPRPRKALGAATIWAIDDFTADNGATDIVAGSHEWGDRLPEPDEREPVVMSAGSCVFFPGTLWHGGGANRSSNARLALTAQYCEPWLRPQEAFTLSMTRDTVRAVSEDIRRMLGYSIHPPFIGQVDGMHPKRLLEPGAQPVWRIAVQNCPPCNTIRDDRRQ</sequence>
<dbReference type="Gene3D" id="2.60.120.620">
    <property type="entry name" value="q2cbj1_9rhob like domain"/>
    <property type="match status" value="1"/>
</dbReference>
<organism evidence="3 4">
    <name type="scientific">Mycolicibacterium lutetiense</name>
    <dbReference type="NCBI Taxonomy" id="1641992"/>
    <lineage>
        <taxon>Bacteria</taxon>
        <taxon>Bacillati</taxon>
        <taxon>Actinomycetota</taxon>
        <taxon>Actinomycetes</taxon>
        <taxon>Mycobacteriales</taxon>
        <taxon>Mycobacteriaceae</taxon>
        <taxon>Mycolicibacterium</taxon>
    </lineage>
</organism>
<proteinExistence type="predicted"/>
<comment type="caution">
    <text evidence="3">The sequence shown here is derived from an EMBL/GenBank/DDBJ whole genome shotgun (WGS) entry which is preliminary data.</text>
</comment>
<dbReference type="SUPFAM" id="SSF51197">
    <property type="entry name" value="Clavaminate synthase-like"/>
    <property type="match status" value="1"/>
</dbReference>
<keyword evidence="4" id="KW-1185">Reference proteome</keyword>
<keyword evidence="2" id="KW-0408">Iron</keyword>
<dbReference type="Pfam" id="PF05721">
    <property type="entry name" value="PhyH"/>
    <property type="match status" value="1"/>
</dbReference>
<name>A0ABS4ZSF1_9MYCO</name>
<dbReference type="PANTHER" id="PTHR20883">
    <property type="entry name" value="PHYTANOYL-COA DIOXYGENASE DOMAIN CONTAINING 1"/>
    <property type="match status" value="1"/>
</dbReference>
<dbReference type="GO" id="GO:0051213">
    <property type="term" value="F:dioxygenase activity"/>
    <property type="evidence" value="ECO:0007669"/>
    <property type="project" value="UniProtKB-KW"/>
</dbReference>
<keyword evidence="3" id="KW-0560">Oxidoreductase</keyword>
<dbReference type="EMBL" id="JAGIOP010000002">
    <property type="protein sequence ID" value="MBP2452442.1"/>
    <property type="molecule type" value="Genomic_DNA"/>
</dbReference>
<keyword evidence="3" id="KW-0223">Dioxygenase</keyword>
<evidence type="ECO:0000313" key="3">
    <source>
        <dbReference type="EMBL" id="MBP2452442.1"/>
    </source>
</evidence>
<accession>A0ABS4ZSF1</accession>
<evidence type="ECO:0000313" key="4">
    <source>
        <dbReference type="Proteomes" id="UP000694460"/>
    </source>
</evidence>
<dbReference type="InterPro" id="IPR008775">
    <property type="entry name" value="Phytyl_CoA_dOase-like"/>
</dbReference>
<gene>
    <name evidence="3" type="ORF">JOF57_002355</name>
</gene>
<protein>
    <submittedName>
        <fullName evidence="3">Ectoine hydroxylase-related dioxygenase (Phytanoyl-CoA dioxygenase family)</fullName>
    </submittedName>
</protein>
<dbReference type="Proteomes" id="UP000694460">
    <property type="component" value="Unassembled WGS sequence"/>
</dbReference>
<dbReference type="PANTHER" id="PTHR20883:SF15">
    <property type="entry name" value="PHYTANOYL-COA DIOXYGENASE DOMAIN-CONTAINING PROTEIN 1"/>
    <property type="match status" value="1"/>
</dbReference>
<reference evidence="3 4" key="1">
    <citation type="submission" date="2021-03" db="EMBL/GenBank/DDBJ databases">
        <title>Sequencing the genomes of 1000 actinobacteria strains.</title>
        <authorList>
            <person name="Klenk H.-P."/>
        </authorList>
    </citation>
    <scope>NUCLEOTIDE SEQUENCE [LARGE SCALE GENOMIC DNA]</scope>
    <source>
        <strain evidence="3 4">DSM 46713</strain>
    </source>
</reference>
<keyword evidence="1" id="KW-0479">Metal-binding</keyword>
<evidence type="ECO:0000256" key="1">
    <source>
        <dbReference type="ARBA" id="ARBA00022723"/>
    </source>
</evidence>